<accession>A0A9P7Q2G8</accession>
<dbReference type="AlphaFoldDB" id="A0A9P7Q2G8"/>
<reference evidence="2 3" key="1">
    <citation type="journal article" date="2020" name="bioRxiv">
        <title>Whole genome comparisons of ergot fungi reveals the divergence and evolution of species within the genus Claviceps are the result of varying mechanisms driving genome evolution and host range expansion.</title>
        <authorList>
            <person name="Wyka S.A."/>
            <person name="Mondo S.J."/>
            <person name="Liu M."/>
            <person name="Dettman J."/>
            <person name="Nalam V."/>
            <person name="Broders K.D."/>
        </authorList>
    </citation>
    <scope>NUCLEOTIDE SEQUENCE [LARGE SCALE GENOMIC DNA]</scope>
    <source>
        <strain evidence="2 3">LM576</strain>
    </source>
</reference>
<evidence type="ECO:0000256" key="1">
    <source>
        <dbReference type="SAM" id="MobiDB-lite"/>
    </source>
</evidence>
<dbReference type="SUPFAM" id="SSF54695">
    <property type="entry name" value="POZ domain"/>
    <property type="match status" value="1"/>
</dbReference>
<dbReference type="EMBL" id="SRQM01000093">
    <property type="protein sequence ID" value="KAG6118796.1"/>
    <property type="molecule type" value="Genomic_DNA"/>
</dbReference>
<gene>
    <name evidence="2" type="ORF">E4U13_008240</name>
</gene>
<dbReference type="Gene3D" id="3.30.710.10">
    <property type="entry name" value="Potassium Channel Kv1.1, Chain A"/>
    <property type="match status" value="1"/>
</dbReference>
<proteinExistence type="predicted"/>
<organism evidence="2 3">
    <name type="scientific">Claviceps humidiphila</name>
    <dbReference type="NCBI Taxonomy" id="1294629"/>
    <lineage>
        <taxon>Eukaryota</taxon>
        <taxon>Fungi</taxon>
        <taxon>Dikarya</taxon>
        <taxon>Ascomycota</taxon>
        <taxon>Pezizomycotina</taxon>
        <taxon>Sordariomycetes</taxon>
        <taxon>Hypocreomycetidae</taxon>
        <taxon>Hypocreales</taxon>
        <taxon>Clavicipitaceae</taxon>
        <taxon>Claviceps</taxon>
    </lineage>
</organism>
<name>A0A9P7Q2G8_9HYPO</name>
<evidence type="ECO:0008006" key="4">
    <source>
        <dbReference type="Google" id="ProtNLM"/>
    </source>
</evidence>
<sequence>MTGPGKKLALIDGDDEKTRKYGSNIVFVLQRATKAPSLELRPAIDQGTSTLRQYVLLSSVNMEASPYEGILKSPTFKFVVGEAKEELFLHSALVASKSEVLGKMINGPFIEGQQGYVTLADEDAMTIAAFAEFAFTGDYQIKLDTSEKPGGRPQRPRHPDDADRVRVLERPSNRHWEMFTLGKEYGNFGSNTNHTILSAPKSVYTNHSRFLIAHAKIFIFADCYGVAGLLDLAMQKLHKALCGFQLSRQRIGDILDLVRFCYERPGPEKLKRLVASYSAAIIDVRDENFVAECFRDLLEEMGDFAADMAWFMACRLSGHTEC</sequence>
<evidence type="ECO:0000313" key="3">
    <source>
        <dbReference type="Proteomes" id="UP000732380"/>
    </source>
</evidence>
<protein>
    <recommendedName>
        <fullName evidence="4">BTB domain-containing protein</fullName>
    </recommendedName>
</protein>
<dbReference type="PANTHER" id="PTHR47843">
    <property type="entry name" value="BTB DOMAIN-CONTAINING PROTEIN-RELATED"/>
    <property type="match status" value="1"/>
</dbReference>
<dbReference type="InterPro" id="IPR011333">
    <property type="entry name" value="SKP1/BTB/POZ_sf"/>
</dbReference>
<dbReference type="Proteomes" id="UP000732380">
    <property type="component" value="Unassembled WGS sequence"/>
</dbReference>
<evidence type="ECO:0000313" key="2">
    <source>
        <dbReference type="EMBL" id="KAG6118796.1"/>
    </source>
</evidence>
<keyword evidence="3" id="KW-1185">Reference proteome</keyword>
<feature type="region of interest" description="Disordered" evidence="1">
    <location>
        <begin position="144"/>
        <end position="163"/>
    </location>
</feature>
<comment type="caution">
    <text evidence="2">The sequence shown here is derived from an EMBL/GenBank/DDBJ whole genome shotgun (WGS) entry which is preliminary data.</text>
</comment>